<dbReference type="CDD" id="cd07379">
    <property type="entry name" value="MPP_239FB"/>
    <property type="match status" value="1"/>
</dbReference>
<reference evidence="3 4" key="1">
    <citation type="journal article" date="2023" name="BMC Biol.">
        <title>The compact genome of the sponge Oopsacas minuta (Hexactinellida) is lacking key metazoan core genes.</title>
        <authorList>
            <person name="Santini S."/>
            <person name="Schenkelaars Q."/>
            <person name="Jourda C."/>
            <person name="Duchesne M."/>
            <person name="Belahbib H."/>
            <person name="Rocher C."/>
            <person name="Selva M."/>
            <person name="Riesgo A."/>
            <person name="Vervoort M."/>
            <person name="Leys S.P."/>
            <person name="Kodjabachian L."/>
            <person name="Le Bivic A."/>
            <person name="Borchiellini C."/>
            <person name="Claverie J.M."/>
            <person name="Renard E."/>
        </authorList>
    </citation>
    <scope>NUCLEOTIDE SEQUENCE [LARGE SCALE GENOMIC DNA]</scope>
    <source>
        <strain evidence="3">SPO-2</strain>
    </source>
</reference>
<dbReference type="EMBL" id="JAKMXF010000149">
    <property type="protein sequence ID" value="KAI6656262.1"/>
    <property type="molecule type" value="Genomic_DNA"/>
</dbReference>
<feature type="domain" description="Calcineurin-like phosphoesterase" evidence="2">
    <location>
        <begin position="40"/>
        <end position="217"/>
    </location>
</feature>
<dbReference type="Proteomes" id="UP001165289">
    <property type="component" value="Unassembled WGS sequence"/>
</dbReference>
<dbReference type="InterPro" id="IPR029052">
    <property type="entry name" value="Metallo-depent_PP-like"/>
</dbReference>
<evidence type="ECO:0000259" key="2">
    <source>
        <dbReference type="Pfam" id="PF00149"/>
    </source>
</evidence>
<protein>
    <submittedName>
        <fullName evidence="3">Ser/Thr phosphatase family superfamily protein</fullName>
    </submittedName>
</protein>
<evidence type="ECO:0000313" key="4">
    <source>
        <dbReference type="Proteomes" id="UP001165289"/>
    </source>
</evidence>
<dbReference type="InterPro" id="IPR004843">
    <property type="entry name" value="Calcineurin-like_PHP"/>
</dbReference>
<keyword evidence="4" id="KW-1185">Reference proteome</keyword>
<dbReference type="SUPFAM" id="SSF56300">
    <property type="entry name" value="Metallo-dependent phosphatases"/>
    <property type="match status" value="1"/>
</dbReference>
<name>A0AAV7K4T4_9METZ</name>
<evidence type="ECO:0000256" key="1">
    <source>
        <dbReference type="ARBA" id="ARBA00007993"/>
    </source>
</evidence>
<evidence type="ECO:0000313" key="3">
    <source>
        <dbReference type="EMBL" id="KAI6656262.1"/>
    </source>
</evidence>
<comment type="caution">
    <text evidence="3">The sequence shown here is derived from an EMBL/GenBank/DDBJ whole genome shotgun (WGS) entry which is preliminary data.</text>
</comment>
<dbReference type="Gene3D" id="3.60.21.10">
    <property type="match status" value="1"/>
</dbReference>
<dbReference type="AlphaFoldDB" id="A0AAV7K4T4"/>
<dbReference type="InterPro" id="IPR051693">
    <property type="entry name" value="UPF0046_metallophosphoest"/>
</dbReference>
<dbReference type="PANTHER" id="PTHR12905:SF0">
    <property type="entry name" value="CALCINEURIN-LIKE PHOSPHOESTERASE DOMAIN-CONTAINING PROTEIN"/>
    <property type="match status" value="1"/>
</dbReference>
<dbReference type="GO" id="GO:0016787">
    <property type="term" value="F:hydrolase activity"/>
    <property type="evidence" value="ECO:0007669"/>
    <property type="project" value="InterPro"/>
</dbReference>
<organism evidence="3 4">
    <name type="scientific">Oopsacas minuta</name>
    <dbReference type="NCBI Taxonomy" id="111878"/>
    <lineage>
        <taxon>Eukaryota</taxon>
        <taxon>Metazoa</taxon>
        <taxon>Porifera</taxon>
        <taxon>Hexactinellida</taxon>
        <taxon>Hexasterophora</taxon>
        <taxon>Lyssacinosida</taxon>
        <taxon>Leucopsacidae</taxon>
        <taxon>Oopsacas</taxon>
    </lineage>
</organism>
<sequence>MGSYFSSNEIVPDFISNAESIPSKLFPLKVHKSDTRHDVIRFIIISDTHTRHRDLSLPLGDVLIHCGDWSNHPTSKQDYIDFDIWLGEQPHKHKIIVAGNHEIGLPHNPREVQELFANAVCLFDQTYEVEGVKLYGAPGIPARSFLYRANYMQYSRPIEKWNGIPYGTDILITHTPPRFVMDYGKHSRGYWREGDMELLNRAMNVKPKVHCFGHNHDQPGVMRVSHSLDTLKCAEDSTLFINASMFRGIIPPVVVDFHM</sequence>
<dbReference type="Pfam" id="PF00149">
    <property type="entry name" value="Metallophos"/>
    <property type="match status" value="1"/>
</dbReference>
<dbReference type="PANTHER" id="PTHR12905">
    <property type="entry name" value="METALLOPHOSPHOESTERASE"/>
    <property type="match status" value="1"/>
</dbReference>
<comment type="similarity">
    <text evidence="1">Belongs to the UPF0046 family.</text>
</comment>
<gene>
    <name evidence="3" type="ORF">LOD99_11309</name>
</gene>
<accession>A0AAV7K4T4</accession>
<proteinExistence type="inferred from homology"/>